<keyword evidence="9" id="KW-1185">Reference proteome</keyword>
<dbReference type="PRINTS" id="PR00455">
    <property type="entry name" value="HTHTETR"/>
</dbReference>
<dbReference type="Pfam" id="PF00440">
    <property type="entry name" value="TetR_N"/>
    <property type="match status" value="1"/>
</dbReference>
<accession>A0A323VMS0</accession>
<evidence type="ECO:0000256" key="5">
    <source>
        <dbReference type="SAM" id="MobiDB-lite"/>
    </source>
</evidence>
<sequence>MTALPGARTPRPRGPGSRRTPEERRRQILDEATRIVGQRGFYGFSVQAVADACGLTVAGLLHHVGSKDGLLVALLQDRDRRDAAAVAGELGAGLDDLDGSSVEAMVAVLHAVVARNTTQPEIVRLYSMLRTESLYAGHPAHEYFRERDARVLQTFTRLCTGHVEHPASTARQLLAVMGGLEEQWLRAPDDVDLVAEWDRAVQRLLPRP</sequence>
<dbReference type="Proteomes" id="UP000247602">
    <property type="component" value="Unassembled WGS sequence"/>
</dbReference>
<evidence type="ECO:0000256" key="3">
    <source>
        <dbReference type="ARBA" id="ARBA00023163"/>
    </source>
</evidence>
<dbReference type="SUPFAM" id="SSF48498">
    <property type="entry name" value="Tetracyclin repressor-like, C-terminal domain"/>
    <property type="match status" value="1"/>
</dbReference>
<evidence type="ECO:0000313" key="7">
    <source>
        <dbReference type="EMBL" id="MBB3676373.1"/>
    </source>
</evidence>
<dbReference type="Proteomes" id="UP000580718">
    <property type="component" value="Unassembled WGS sequence"/>
</dbReference>
<keyword evidence="3" id="KW-0804">Transcription</keyword>
<keyword evidence="2 4" id="KW-0238">DNA-binding</keyword>
<protein>
    <submittedName>
        <fullName evidence="7 8">AcrR family transcriptional regulator</fullName>
    </submittedName>
</protein>
<dbReference type="PANTHER" id="PTHR30055:SF234">
    <property type="entry name" value="HTH-TYPE TRANSCRIPTIONAL REGULATOR BETI"/>
    <property type="match status" value="1"/>
</dbReference>
<organism evidence="8 9">
    <name type="scientific">Modestobacter versicolor</name>
    <dbReference type="NCBI Taxonomy" id="429133"/>
    <lineage>
        <taxon>Bacteria</taxon>
        <taxon>Bacillati</taxon>
        <taxon>Actinomycetota</taxon>
        <taxon>Actinomycetes</taxon>
        <taxon>Geodermatophilales</taxon>
        <taxon>Geodermatophilaceae</taxon>
        <taxon>Modestobacter</taxon>
    </lineage>
</organism>
<dbReference type="GO" id="GO:0000976">
    <property type="term" value="F:transcription cis-regulatory region binding"/>
    <property type="evidence" value="ECO:0007669"/>
    <property type="project" value="TreeGrafter"/>
</dbReference>
<dbReference type="PANTHER" id="PTHR30055">
    <property type="entry name" value="HTH-TYPE TRANSCRIPTIONAL REGULATOR RUTR"/>
    <property type="match status" value="1"/>
</dbReference>
<evidence type="ECO:0000256" key="1">
    <source>
        <dbReference type="ARBA" id="ARBA00023015"/>
    </source>
</evidence>
<dbReference type="Gene3D" id="1.10.357.10">
    <property type="entry name" value="Tetracycline Repressor, domain 2"/>
    <property type="match status" value="1"/>
</dbReference>
<feature type="region of interest" description="Disordered" evidence="5">
    <location>
        <begin position="1"/>
        <end position="24"/>
    </location>
</feature>
<dbReference type="InterPro" id="IPR050109">
    <property type="entry name" value="HTH-type_TetR-like_transc_reg"/>
</dbReference>
<feature type="domain" description="HTH tetR-type" evidence="6">
    <location>
        <begin position="22"/>
        <end position="82"/>
    </location>
</feature>
<dbReference type="RefSeq" id="WP_110552646.1">
    <property type="nucleotide sequence ID" value="NZ_JACIBU010000001.1"/>
</dbReference>
<dbReference type="SUPFAM" id="SSF46689">
    <property type="entry name" value="Homeodomain-like"/>
    <property type="match status" value="1"/>
</dbReference>
<dbReference type="InterPro" id="IPR001647">
    <property type="entry name" value="HTH_TetR"/>
</dbReference>
<evidence type="ECO:0000313" key="8">
    <source>
        <dbReference type="EMBL" id="PZA20948.1"/>
    </source>
</evidence>
<dbReference type="OrthoDB" id="7505659at2"/>
<evidence type="ECO:0000313" key="9">
    <source>
        <dbReference type="Proteomes" id="UP000247602"/>
    </source>
</evidence>
<evidence type="ECO:0000256" key="2">
    <source>
        <dbReference type="ARBA" id="ARBA00023125"/>
    </source>
</evidence>
<comment type="caution">
    <text evidence="8">The sequence shown here is derived from an EMBL/GenBank/DDBJ whole genome shotgun (WGS) entry which is preliminary data.</text>
</comment>
<dbReference type="InterPro" id="IPR009057">
    <property type="entry name" value="Homeodomain-like_sf"/>
</dbReference>
<name>A0A323VMS0_9ACTN</name>
<dbReference type="InterPro" id="IPR036271">
    <property type="entry name" value="Tet_transcr_reg_TetR-rel_C_sf"/>
</dbReference>
<dbReference type="EMBL" id="QKNV01000128">
    <property type="protein sequence ID" value="PZA20948.1"/>
    <property type="molecule type" value="Genomic_DNA"/>
</dbReference>
<dbReference type="AlphaFoldDB" id="A0A323VMS0"/>
<keyword evidence="1" id="KW-0805">Transcription regulation</keyword>
<reference evidence="8 9" key="1">
    <citation type="submission" date="2018-06" db="EMBL/GenBank/DDBJ databases">
        <title>Draft genome sequence of Modestobacter versicolor CP153-2.</title>
        <authorList>
            <person name="Gundlapally S.R."/>
        </authorList>
    </citation>
    <scope>NUCLEOTIDE SEQUENCE [LARGE SCALE GENOMIC DNA]</scope>
    <source>
        <strain evidence="8 9">CP153-2</strain>
    </source>
</reference>
<evidence type="ECO:0000313" key="10">
    <source>
        <dbReference type="Proteomes" id="UP000580718"/>
    </source>
</evidence>
<feature type="DNA-binding region" description="H-T-H motif" evidence="4">
    <location>
        <begin position="45"/>
        <end position="64"/>
    </location>
</feature>
<evidence type="ECO:0000256" key="4">
    <source>
        <dbReference type="PROSITE-ProRule" id="PRU00335"/>
    </source>
</evidence>
<reference evidence="7 10" key="2">
    <citation type="submission" date="2020-08" db="EMBL/GenBank/DDBJ databases">
        <title>Sequencing the genomes of 1000 actinobacteria strains.</title>
        <authorList>
            <person name="Klenk H.-P."/>
        </authorList>
    </citation>
    <scope>NUCLEOTIDE SEQUENCE [LARGE SCALE GENOMIC DNA]</scope>
    <source>
        <strain evidence="7 10">DSM 16678</strain>
    </source>
</reference>
<dbReference type="GO" id="GO:0003700">
    <property type="term" value="F:DNA-binding transcription factor activity"/>
    <property type="evidence" value="ECO:0007669"/>
    <property type="project" value="TreeGrafter"/>
</dbReference>
<evidence type="ECO:0000259" key="6">
    <source>
        <dbReference type="PROSITE" id="PS50977"/>
    </source>
</evidence>
<gene>
    <name evidence="8" type="ORF">DMO24_12805</name>
    <name evidence="7" type="ORF">FHX36_002108</name>
</gene>
<dbReference type="EMBL" id="JACIBU010000001">
    <property type="protein sequence ID" value="MBB3676373.1"/>
    <property type="molecule type" value="Genomic_DNA"/>
</dbReference>
<dbReference type="PROSITE" id="PS50977">
    <property type="entry name" value="HTH_TETR_2"/>
    <property type="match status" value="1"/>
</dbReference>
<proteinExistence type="predicted"/>